<dbReference type="EMBL" id="SWJQ01000430">
    <property type="protein sequence ID" value="TRZ14545.1"/>
    <property type="molecule type" value="Genomic_DNA"/>
</dbReference>
<feature type="domain" description="SH3" evidence="14">
    <location>
        <begin position="3554"/>
        <end position="3612"/>
    </location>
</feature>
<feature type="compositionally biased region" description="Basic and acidic residues" evidence="13">
    <location>
        <begin position="1036"/>
        <end position="1051"/>
    </location>
</feature>
<evidence type="ECO:0000256" key="12">
    <source>
        <dbReference type="SAM" id="Coils"/>
    </source>
</evidence>
<name>A0A8K1GB05_9PASS</name>
<comment type="caution">
    <text evidence="15">The sequence shown here is derived from an EMBL/GenBank/DDBJ whole genome shotgun (WGS) entry which is preliminary data.</text>
</comment>
<dbReference type="SUPFAM" id="SSF50044">
    <property type="entry name" value="SH3-domain"/>
    <property type="match status" value="1"/>
</dbReference>
<feature type="region of interest" description="Disordered" evidence="13">
    <location>
        <begin position="3337"/>
        <end position="3477"/>
    </location>
</feature>
<dbReference type="GO" id="GO:0030854">
    <property type="term" value="P:positive regulation of granulocyte differentiation"/>
    <property type="evidence" value="ECO:0007669"/>
    <property type="project" value="UniProtKB-ARBA"/>
</dbReference>
<feature type="coiled-coil region" evidence="12">
    <location>
        <begin position="2487"/>
        <end position="2528"/>
    </location>
</feature>
<feature type="coiled-coil region" evidence="12">
    <location>
        <begin position="1265"/>
        <end position="1624"/>
    </location>
</feature>
<evidence type="ECO:0000256" key="1">
    <source>
        <dbReference type="ARBA" id="ARBA00004173"/>
    </source>
</evidence>
<keyword evidence="16" id="KW-1185">Reference proteome</keyword>
<evidence type="ECO:0000313" key="15">
    <source>
        <dbReference type="EMBL" id="TRZ14545.1"/>
    </source>
</evidence>
<feature type="region of interest" description="Disordered" evidence="13">
    <location>
        <begin position="1014"/>
        <end position="1051"/>
    </location>
</feature>
<dbReference type="GO" id="GO:0016020">
    <property type="term" value="C:membrane"/>
    <property type="evidence" value="ECO:0007669"/>
    <property type="project" value="TreeGrafter"/>
</dbReference>
<dbReference type="PANTHER" id="PTHR18887:SF2">
    <property type="entry name" value="GOLGIN SUBFAMILY B MEMBER 1"/>
    <property type="match status" value="1"/>
</dbReference>
<feature type="coiled-coil region" evidence="12">
    <location>
        <begin position="3019"/>
        <end position="3053"/>
    </location>
</feature>
<dbReference type="InterPro" id="IPR026202">
    <property type="entry name" value="GOLGB1"/>
</dbReference>
<dbReference type="GO" id="GO:0005793">
    <property type="term" value="C:endoplasmic reticulum-Golgi intermediate compartment"/>
    <property type="evidence" value="ECO:0007669"/>
    <property type="project" value="TreeGrafter"/>
</dbReference>
<keyword evidence="2 11" id="KW-0728">SH3 domain</keyword>
<evidence type="ECO:0000256" key="11">
    <source>
        <dbReference type="PROSITE-ProRule" id="PRU00192"/>
    </source>
</evidence>
<dbReference type="PANTHER" id="PTHR18887">
    <property type="entry name" value="GOLGI-ASSOCIATED PROTEIN GCP360-RELATED"/>
    <property type="match status" value="1"/>
</dbReference>
<protein>
    <recommendedName>
        <fullName evidence="8">Hematopoietic lineage cell-specific protein</fullName>
    </recommendedName>
    <alternativeName>
        <fullName evidence="10">Hematopoietic cell-specific LYN substrate 1</fullName>
    </alternativeName>
    <alternativeName>
        <fullName evidence="9">LckBP1</fullName>
    </alternativeName>
</protein>
<dbReference type="PROSITE" id="PS51090">
    <property type="entry name" value="CORTACTIN"/>
    <property type="match status" value="5"/>
</dbReference>
<evidence type="ECO:0000313" key="16">
    <source>
        <dbReference type="Proteomes" id="UP000796761"/>
    </source>
</evidence>
<dbReference type="GO" id="GO:0005739">
    <property type="term" value="C:mitochondrion"/>
    <property type="evidence" value="ECO:0007669"/>
    <property type="project" value="UniProtKB-SubCell"/>
</dbReference>
<dbReference type="SMART" id="SM00326">
    <property type="entry name" value="SH3"/>
    <property type="match status" value="1"/>
</dbReference>
<evidence type="ECO:0000256" key="3">
    <source>
        <dbReference type="ARBA" id="ARBA00022553"/>
    </source>
</evidence>
<feature type="coiled-coil region" evidence="12">
    <location>
        <begin position="2072"/>
        <end position="2463"/>
    </location>
</feature>
<feature type="compositionally biased region" description="Basic and acidic residues" evidence="13">
    <location>
        <begin position="3307"/>
        <end position="3319"/>
    </location>
</feature>
<dbReference type="GO" id="GO:0005801">
    <property type="term" value="C:cis-Golgi network"/>
    <property type="evidence" value="ECO:0007669"/>
    <property type="project" value="TreeGrafter"/>
</dbReference>
<feature type="region of interest" description="Disordered" evidence="13">
    <location>
        <begin position="1976"/>
        <end position="1996"/>
    </location>
</feature>
<evidence type="ECO:0000256" key="5">
    <source>
        <dbReference type="ARBA" id="ARBA00022990"/>
    </source>
</evidence>
<dbReference type="Gene3D" id="1.10.287.1490">
    <property type="match status" value="3"/>
</dbReference>
<keyword evidence="3" id="KW-0597">Phosphoprotein</keyword>
<dbReference type="CDD" id="cd12073">
    <property type="entry name" value="SH3_HS1"/>
    <property type="match status" value="1"/>
</dbReference>
<feature type="coiled-coil region" evidence="12">
    <location>
        <begin position="2891"/>
        <end position="2974"/>
    </location>
</feature>
<evidence type="ECO:0000256" key="13">
    <source>
        <dbReference type="SAM" id="MobiDB-lite"/>
    </source>
</evidence>
<evidence type="ECO:0000256" key="8">
    <source>
        <dbReference type="ARBA" id="ARBA00074098"/>
    </source>
</evidence>
<dbReference type="FunFam" id="2.30.30.40:FF:000139">
    <property type="entry name" value="Hematopoietic cell-specific Lyn substrate 1"/>
    <property type="match status" value="1"/>
</dbReference>
<keyword evidence="5" id="KW-0007">Acetylation</keyword>
<dbReference type="Proteomes" id="UP000796761">
    <property type="component" value="Unassembled WGS sequence"/>
</dbReference>
<dbReference type="GO" id="GO:0045944">
    <property type="term" value="P:positive regulation of transcription by RNA polymerase II"/>
    <property type="evidence" value="ECO:0007669"/>
    <property type="project" value="UniProtKB-ARBA"/>
</dbReference>
<dbReference type="Pfam" id="PF02218">
    <property type="entry name" value="HS1_rep"/>
    <property type="match status" value="5"/>
</dbReference>
<feature type="compositionally biased region" description="Basic and acidic residues" evidence="13">
    <location>
        <begin position="943"/>
        <end position="954"/>
    </location>
</feature>
<evidence type="ECO:0000256" key="9">
    <source>
        <dbReference type="ARBA" id="ARBA00080417"/>
    </source>
</evidence>
<accession>A0A8K1GB05</accession>
<dbReference type="InterPro" id="IPR003134">
    <property type="entry name" value="Hs1_Cortactin"/>
</dbReference>
<keyword evidence="6" id="KW-0496">Mitochondrion</keyword>
<feature type="coiled-coil region" evidence="12">
    <location>
        <begin position="968"/>
        <end position="995"/>
    </location>
</feature>
<feature type="compositionally biased region" description="Polar residues" evidence="13">
    <location>
        <begin position="524"/>
        <end position="536"/>
    </location>
</feature>
<keyword evidence="4" id="KW-0677">Repeat</keyword>
<dbReference type="PROSITE" id="PS50002">
    <property type="entry name" value="SH3"/>
    <property type="match status" value="1"/>
</dbReference>
<feature type="coiled-coil region" evidence="12">
    <location>
        <begin position="492"/>
        <end position="519"/>
    </location>
</feature>
<dbReference type="InterPro" id="IPR036028">
    <property type="entry name" value="SH3-like_dom_sf"/>
</dbReference>
<dbReference type="GO" id="GO:0044877">
    <property type="term" value="F:protein-containing complex binding"/>
    <property type="evidence" value="ECO:0007669"/>
    <property type="project" value="UniProtKB-ARBA"/>
</dbReference>
<evidence type="ECO:0000256" key="2">
    <source>
        <dbReference type="ARBA" id="ARBA00022443"/>
    </source>
</evidence>
<reference evidence="15" key="1">
    <citation type="submission" date="2019-04" db="EMBL/GenBank/DDBJ databases">
        <title>Genome assembly of Zosterops borbonicus 15179.</title>
        <authorList>
            <person name="Leroy T."/>
            <person name="Anselmetti Y."/>
            <person name="Tilak M.-K."/>
            <person name="Nabholz B."/>
        </authorList>
    </citation>
    <scope>NUCLEOTIDE SEQUENCE</scope>
    <source>
        <strain evidence="15">HGM_15179</strain>
        <tissue evidence="15">Muscle</tissue>
    </source>
</reference>
<evidence type="ECO:0000256" key="6">
    <source>
        <dbReference type="ARBA" id="ARBA00023128"/>
    </source>
</evidence>
<feature type="coiled-coil region" evidence="12">
    <location>
        <begin position="2558"/>
        <end position="2842"/>
    </location>
</feature>
<evidence type="ECO:0000256" key="4">
    <source>
        <dbReference type="ARBA" id="ARBA00022737"/>
    </source>
</evidence>
<comment type="subcellular location">
    <subcellularLocation>
        <location evidence="1">Mitochondrion</location>
    </subcellularLocation>
</comment>
<dbReference type="Gene3D" id="2.30.30.40">
    <property type="entry name" value="SH3 Domains"/>
    <property type="match status" value="1"/>
</dbReference>
<feature type="coiled-coil region" evidence="12">
    <location>
        <begin position="31"/>
        <end position="179"/>
    </location>
</feature>
<evidence type="ECO:0000259" key="14">
    <source>
        <dbReference type="PROSITE" id="PS50002"/>
    </source>
</evidence>
<feature type="coiled-coil region" evidence="12">
    <location>
        <begin position="208"/>
        <end position="330"/>
    </location>
</feature>
<gene>
    <name evidence="15" type="ORF">HGM15179_012572</name>
</gene>
<dbReference type="Pfam" id="PF14604">
    <property type="entry name" value="SH3_9"/>
    <property type="match status" value="1"/>
</dbReference>
<keyword evidence="12" id="KW-0175">Coiled coil</keyword>
<feature type="compositionally biased region" description="Basic and acidic residues" evidence="13">
    <location>
        <begin position="3369"/>
        <end position="3414"/>
    </location>
</feature>
<feature type="region of interest" description="Disordered" evidence="13">
    <location>
        <begin position="3307"/>
        <end position="3326"/>
    </location>
</feature>
<dbReference type="OrthoDB" id="9904168at2759"/>
<dbReference type="InterPro" id="IPR001452">
    <property type="entry name" value="SH3_domain"/>
</dbReference>
<proteinExistence type="predicted"/>
<feature type="region of interest" description="Disordered" evidence="13">
    <location>
        <begin position="520"/>
        <end position="539"/>
    </location>
</feature>
<sequence length="3612" mass="413036">MLSRLSGLASTVLQELSGEDGDAVTEPSVAVEALQSEAESMEEAPEELLERLAQTEKLVVQLKDLIREKDALLQEKETVLKKEREAADAKLMKLKLQAKAKLASLNKRIEELTEKGSPLPTQALAEELEYPKKNENTSEGHREEVEVLKQQLKEREETVQDLKKQLAVAKVNLKDAEIKYATQLSSLQEVIQEKEAELLKMVVQSDMEVEMQQNLRTLQRKLEEQEEALLGRTQVVELLQQELYTAEKQNQTLLDRCQKMETELSSTKDVLNAERQASQDLREKMELELAERKLSSHRLQEEVQHLSEQLEEARRAQAELEVKYKDLEQEHGLEVEEKNRLLGCLRVAEQELRCGRAVLGAEEDQLKQDVGQLLVPSVEHGATAHGPLEVPHLQLVLQESQQETVMVAEDAEQNKNIGAEAKLQDLWTVEAPASYVDCSSSTGVSGELVNSEMQKPFGDTSVLSEARTDGFTKESKQFTEESCPSGILEYIAAEKQKELSVLLVELKEAQEEITLLKSQLKGPSGQTSTGSQTEANQVEEDSQIQCLEREGLAASDTQSVSLLRETEMQQIGFLWENGIRLQEQPQGSPGTSQSQELIKLQNQITELQTILQKSEESFRKELGEKCAEINRLNQLAEEYRKKREDPDSTFCVLTEEQDQLLCQVKDLSTITELKEKVKQLEEELALSEKQRLSDSQSSLLREQIQSLKNEFKSKDIKIEALQKDLDEAQLQLSDQDMQLKDLRSQAETKECEVLDLRQLLRKNTAEMEELSHKLALKGHEAASLEQLVAEHTRSIESLQQALLEKDQQMAEISVSMSEKMVLLNEEKFSLGNELKSLKEQISLLLKVQEEKEQNIGAKDTCLKCGASEQQNETEAVSKEKEELVNQVELMRKENEQVKRKLQAALVNRKELQKKVTRLENELEQLNKEQKSETSVAQAAAGEENMRRTISKETSLENQPSEDYLIQLLSEKESELQSIRKDKEATEARLQAVIEEMRQGLQGKANAVSIKDDIMEHQTIPGKVTETNESPEDDEENEKHSSASTNLEEKQKSALKERISVLEQEKEQLQKKLQEALVSRKDTIKKAQEKDRHHREQLKQQKDDYNILQEQFDQQSKEKDIIQAQLRQLQEQKGSAESVFGSQDMLDSSCMEAEDTTNNKLEQVADASEEELKKHLDKLQTEKEKLECNVSHMQRELAYKSELIFDLQQHIAQLFVEIEGLKKASEQAEAKGASLHRELEESQGKISGVADLEDLKILVHQKDVEMEFLSQQLKEKSEALDDVQAQLLEKEDSVKRLCSQLEAQAQLHEEQRKQLQTEMLEIQEKQEDSAEAAKQKNQMQRKLQAALISRKEALKESKSLKEELANAKTTIDSLSVKLTDMESQLSGHVKETDTLTEKLACLTGEREKLTAEIDTLLRENQNLDGCCKNLTLTLDRAVLEKEKLEKEVESLKSFQATESSEWQEKYKELQGEYETLLQSYENVSNEAERIQRVLETVRQEKQEICLQLKRAEAKKEETDKQLQEAGQEMDEMKEKMRKFAKSKQQKILELEEENEKLRAEMHFTDGELHRTGEIFTNTSLKEDLECSRRECQSLSTQLETVMAEKESLNQEIVDLKCLLQLTESKLKESRELVDRYVAQQTMGEETNEAVATPSPMERSENQVEETFRPEPPAAELEQEAFESDRPYEDPGIYRQQIAELTKRITELEDNRKASEQQLSDIRRCVETLEGEKRALEHQMEEKVREVNDLQATVAKMEQTVQKAKDDLVRMTALKDALEAEKDDLEERLMNQLAELNGSIGNYQQDVTDFQIKNDQLKHEVQSLQRIMHKLEEEKSQMAKEKSEASSEKQKESIEKLKCNWRGESSTHIKELQELLKQKQQEIKQLQKDCIKNQEKTSSLERTVKALEFLQSETQKEVEAAKETSAKAAEDTKKAQAELALCRVVLDDTQSEAARVLAESIKVKEELQANKEKIKTQMKKKDEDFERRLEQEKDKHSKEIKNMEEKLASLQREKDHMETTVGNLQDSLKTKDQEAKQLEGSLNKTLAQLAAFTRSMSSLQDDRDRVIDESKTWEKKFTETIQKKEEEIRSKEEACVMLKNQMKDMTMRVEELQTHISRLECNKKDWEADCRKEIQHHQKTCEMLQEEKKELLAQLEGSQKLYSKSQNEQQELESEISSLRDQLAGLQNSFTKCELAREELGAVVKQQETSIQNFKLNCEQLEADLQASKDLTNKLHEETSAKDQKIMSLLSAKEEAVMAALAELQQQHSEEMKELECRLSKEEEDRKALENEKNKFNDKLNHLTEKMKISREESKQQKAQLDSFTKSMSSLQDDRDRVLRDYKQLEEHHLVMILEKDQLIQEAAAENNKLKEEMRSFHSQMDDLNSENAKLNAELVRYREDLNQVISIKDSQQKQLLKIQLQRIQTLENEKATIETQLKESERTQDDLRKHVEALREDKVSMSQEIETLLSSLSRVQSEMAALHEGSPIVECQAELKAREKEVQELSHELSLSQKRITELEGELEHVQRDAAKRVGEAEDRLRKELKHLHHDAGIMRNETETAEERVAELARDLMEMEQKLLAVTDENKDLRAQIQSFGRSMSSLQDSRDQANEELHVLKQKHSADLEEQKSLVENLQKQMAQLQEEQRSTARERDMLRSELTGLQKAIDERGLLAQIEKLNQELRAKDDELLRLSLELEGSSNQVKSFSKAMASLQNDRDRLLNELDKKRKIEEVKQQAEGSTSTTSSEVQSLKKALASLQSDRDRVVRELENLQQQYIVVGVEAAENSRLKAQLQQWEQEADKQLRLQEQLKQEGAVYQQELQQLRQEKTTWEKQSSSMKEQYLMALSEKDKQLSHLQRITQEMRLPFSKSQTIEEQNQSKISPELLKGDFSSLETEMKHLQAQLNDSLKELHQKELRIQQLNSKLSQVFEEKNALSLQLHGSSRSICESHQHYSEVLNRCLVLERQLQELQAADKSMELFATDAAPGAPQEKNEPQRGTYTPELQELQLRLSETEHLHSSTKQDMKYLEEQLEEERDRRLAAEEALFAAQDQIRRLQSSEWASSLSASIDMTPGHEQSLLIDSMDNNSSRMWKAVVGHNVSVKVETQGDDWDTDPDFVNDISEREQRWGAKTIEGSGRAGHIDIHQLRSKVSEEHEVIKKKELETGPKASYGYGGKFGTEQDRMDKCAVGHEYVADVGKHSSQTDAAQGFGGKFGVQRDRADKSAVGFEYKGEVEKHSSQKDYSKGFGGRYGVERDKVDKAAVGFDYKSQTEKHDSQKDYSVGFGGKFGVQRDRQDKNALGWDHQEEVQPHASQRDYAKGFGGRYGVQKDRVDKSAAGFDEMAAPTSSYEKTRPLEAGAAGGTSSLRSRFEHMARSAEEESRRKAEEERARRAREHRLAREQQEIPPREKEHAVAAPPATPARESRSTAGDQPVSPGEQEAQREDEEVPPTLPPRPADLDAELCNVPSQGQPTYSASLDVGGDYEELPEPSDYCDITGGGADYEELPAPLGKLDATYDLAEDGGEDYEVILPQEPRQSQPNLGSMDSAYEGQSPGICAVALYDYQGDGDDEISFDPEDTITHIEMVDEGWWRGQCHGRVGLFPANYVKLLQ</sequence>
<evidence type="ECO:0000256" key="10">
    <source>
        <dbReference type="ARBA" id="ARBA00083918"/>
    </source>
</evidence>
<evidence type="ECO:0000256" key="7">
    <source>
        <dbReference type="ARBA" id="ARBA00056814"/>
    </source>
</evidence>
<organism evidence="15 16">
    <name type="scientific">Zosterops borbonicus</name>
    <dbReference type="NCBI Taxonomy" id="364589"/>
    <lineage>
        <taxon>Eukaryota</taxon>
        <taxon>Metazoa</taxon>
        <taxon>Chordata</taxon>
        <taxon>Craniata</taxon>
        <taxon>Vertebrata</taxon>
        <taxon>Euteleostomi</taxon>
        <taxon>Archelosauria</taxon>
        <taxon>Archosauria</taxon>
        <taxon>Dinosauria</taxon>
        <taxon>Saurischia</taxon>
        <taxon>Theropoda</taxon>
        <taxon>Coelurosauria</taxon>
        <taxon>Aves</taxon>
        <taxon>Neognathae</taxon>
        <taxon>Neoaves</taxon>
        <taxon>Telluraves</taxon>
        <taxon>Australaves</taxon>
        <taxon>Passeriformes</taxon>
        <taxon>Sylvioidea</taxon>
        <taxon>Zosteropidae</taxon>
        <taxon>Zosterops</taxon>
    </lineage>
</organism>
<dbReference type="GO" id="GO:0005634">
    <property type="term" value="C:nucleus"/>
    <property type="evidence" value="ECO:0007669"/>
    <property type="project" value="UniProtKB-ARBA"/>
</dbReference>
<comment type="function">
    <text evidence="7">Substrate of the antigen receptor-coupled tyrosine kinase. Plays a role in antigen receptor signaling for both clonal expansion and deletion in lymphoid cells. May also be involved in the regulation of gene expression.</text>
</comment>
<feature type="compositionally biased region" description="Polar residues" evidence="13">
    <location>
        <begin position="3467"/>
        <end position="3477"/>
    </location>
</feature>
<feature type="region of interest" description="Disordered" evidence="13">
    <location>
        <begin position="925"/>
        <end position="957"/>
    </location>
</feature>